<evidence type="ECO:0000313" key="3">
    <source>
        <dbReference type="Proteomes" id="UP000249393"/>
    </source>
</evidence>
<evidence type="ECO:0000313" key="2">
    <source>
        <dbReference type="EMBL" id="PZR32931.1"/>
    </source>
</evidence>
<dbReference type="GO" id="GO:0016757">
    <property type="term" value="F:glycosyltransferase activity"/>
    <property type="evidence" value="ECO:0007669"/>
    <property type="project" value="InterPro"/>
</dbReference>
<organism evidence="2 3">
    <name type="scientific">Caulobacter segnis</name>
    <dbReference type="NCBI Taxonomy" id="88688"/>
    <lineage>
        <taxon>Bacteria</taxon>
        <taxon>Pseudomonadati</taxon>
        <taxon>Pseudomonadota</taxon>
        <taxon>Alphaproteobacteria</taxon>
        <taxon>Caulobacterales</taxon>
        <taxon>Caulobacteraceae</taxon>
        <taxon>Caulobacter</taxon>
    </lineage>
</organism>
<dbReference type="Pfam" id="PF04577">
    <property type="entry name" value="Glyco_transf_61"/>
    <property type="match status" value="1"/>
</dbReference>
<sequence>MRRLASFARKAGRRLLRASTRRAGRPEPRPLALSVVDEAEILAPCSDVLGAGSIGRGVLGPLADPTDGAGDILGARVANAWHAPALGAVIDDSGRVFRSSVRSALAFTPSLAALPHTDARAGATLFSSPESAPSIARGSVFVGWSGLHNYAHFLLESLPALRALKVAGALEPFPAVSPPLLPWQRALLNLMLGDPKTMPIEIDAPAVRLGEAVFAVSRGLGPDAPTLRSVRDDILRSAAPAAPVEGPRHLYVSRQGATRQALLNEPELETALAARGYAIVRPESLSVRELIALFHHADSIVAPSGAALANMLFCKPGARIIEIQSDEDEAPWSRDLAALTGVDWRSFVGPSAKIRTEGWLAADLRPASAFSWSLEIDAFLAFLDRS</sequence>
<dbReference type="InterPro" id="IPR049625">
    <property type="entry name" value="Glyco_transf_61_cat"/>
</dbReference>
<reference evidence="2 3" key="1">
    <citation type="submission" date="2017-08" db="EMBL/GenBank/DDBJ databases">
        <title>Infants hospitalized years apart are colonized by the same room-sourced microbial strains.</title>
        <authorList>
            <person name="Brooks B."/>
            <person name="Olm M.R."/>
            <person name="Firek B.A."/>
            <person name="Baker R."/>
            <person name="Thomas B.C."/>
            <person name="Morowitz M.J."/>
            <person name="Banfield J.F."/>
        </authorList>
    </citation>
    <scope>NUCLEOTIDE SEQUENCE [LARGE SCALE GENOMIC DNA]</scope>
    <source>
        <strain evidence="2">S2_003_000_R2_4</strain>
    </source>
</reference>
<dbReference type="Proteomes" id="UP000249393">
    <property type="component" value="Unassembled WGS sequence"/>
</dbReference>
<gene>
    <name evidence="2" type="ORF">DI526_15050</name>
</gene>
<dbReference type="AlphaFoldDB" id="A0A2W5X7P1"/>
<comment type="caution">
    <text evidence="2">The sequence shown here is derived from an EMBL/GenBank/DDBJ whole genome shotgun (WGS) entry which is preliminary data.</text>
</comment>
<dbReference type="EMBL" id="QFQZ01000050">
    <property type="protein sequence ID" value="PZR32931.1"/>
    <property type="molecule type" value="Genomic_DNA"/>
</dbReference>
<protein>
    <recommendedName>
        <fullName evidence="1">Glycosyltransferase 61 catalytic domain-containing protein</fullName>
    </recommendedName>
</protein>
<evidence type="ECO:0000259" key="1">
    <source>
        <dbReference type="Pfam" id="PF04577"/>
    </source>
</evidence>
<feature type="domain" description="Glycosyltransferase 61 catalytic" evidence="1">
    <location>
        <begin position="150"/>
        <end position="321"/>
    </location>
</feature>
<proteinExistence type="predicted"/>
<name>A0A2W5X7P1_9CAUL</name>
<accession>A0A2W5X7P1</accession>